<dbReference type="PANTHER" id="PTHR21237">
    <property type="entry name" value="GRPE PROTEIN"/>
    <property type="match status" value="1"/>
</dbReference>
<dbReference type="GO" id="GO:0042803">
    <property type="term" value="F:protein homodimerization activity"/>
    <property type="evidence" value="ECO:0007669"/>
    <property type="project" value="InterPro"/>
</dbReference>
<keyword evidence="2" id="KW-0143">Chaperone</keyword>
<dbReference type="InterPro" id="IPR013805">
    <property type="entry name" value="GrpE_CC"/>
</dbReference>
<evidence type="ECO:0000256" key="3">
    <source>
        <dbReference type="SAM" id="MobiDB-lite"/>
    </source>
</evidence>
<dbReference type="HAMAP" id="MF_01151">
    <property type="entry name" value="GrpE"/>
    <property type="match status" value="1"/>
</dbReference>
<dbReference type="SUPFAM" id="SSF51064">
    <property type="entry name" value="Head domain of nucleotide exchange factor GrpE"/>
    <property type="match status" value="1"/>
</dbReference>
<dbReference type="Gene3D" id="2.30.22.10">
    <property type="entry name" value="Head domain of nucleotide exchange factor GrpE"/>
    <property type="match status" value="1"/>
</dbReference>
<name>A0A644UFH9_9ZZZZ</name>
<dbReference type="Gene3D" id="3.90.20.20">
    <property type="match status" value="1"/>
</dbReference>
<dbReference type="GO" id="GO:0000774">
    <property type="term" value="F:adenyl-nucleotide exchange factor activity"/>
    <property type="evidence" value="ECO:0007669"/>
    <property type="project" value="InterPro"/>
</dbReference>
<accession>A0A644UFH9</accession>
<evidence type="ECO:0000313" key="4">
    <source>
        <dbReference type="EMBL" id="MPL77592.1"/>
    </source>
</evidence>
<feature type="region of interest" description="Disordered" evidence="3">
    <location>
        <begin position="59"/>
        <end position="90"/>
    </location>
</feature>
<dbReference type="PANTHER" id="PTHR21237:SF23">
    <property type="entry name" value="GRPE PROTEIN HOMOLOG, MITOCHONDRIAL"/>
    <property type="match status" value="1"/>
</dbReference>
<evidence type="ECO:0000256" key="2">
    <source>
        <dbReference type="ARBA" id="ARBA00023186"/>
    </source>
</evidence>
<dbReference type="InterPro" id="IPR009012">
    <property type="entry name" value="GrpE_head"/>
</dbReference>
<dbReference type="InterPro" id="IPR000740">
    <property type="entry name" value="GrpE"/>
</dbReference>
<proteinExistence type="inferred from homology"/>
<evidence type="ECO:0000256" key="1">
    <source>
        <dbReference type="ARBA" id="ARBA00009054"/>
    </source>
</evidence>
<protein>
    <submittedName>
        <fullName evidence="4">Protein GrpE</fullName>
    </submittedName>
</protein>
<gene>
    <name evidence="4" type="primary">grpE_10</name>
    <name evidence="4" type="ORF">SDC9_23448</name>
</gene>
<dbReference type="EMBL" id="VSSQ01000108">
    <property type="protein sequence ID" value="MPL77592.1"/>
    <property type="molecule type" value="Genomic_DNA"/>
</dbReference>
<comment type="similarity">
    <text evidence="1">Belongs to the GrpE family.</text>
</comment>
<dbReference type="SUPFAM" id="SSF58014">
    <property type="entry name" value="Coiled-coil domain of nucleotide exchange factor GrpE"/>
    <property type="match status" value="1"/>
</dbReference>
<reference evidence="4" key="1">
    <citation type="submission" date="2019-08" db="EMBL/GenBank/DDBJ databases">
        <authorList>
            <person name="Kucharzyk K."/>
            <person name="Murdoch R.W."/>
            <person name="Higgins S."/>
            <person name="Loffler F."/>
        </authorList>
    </citation>
    <scope>NUCLEOTIDE SEQUENCE</scope>
</reference>
<dbReference type="GO" id="GO:0051087">
    <property type="term" value="F:protein-folding chaperone binding"/>
    <property type="evidence" value="ECO:0007669"/>
    <property type="project" value="InterPro"/>
</dbReference>
<organism evidence="4">
    <name type="scientific">bioreactor metagenome</name>
    <dbReference type="NCBI Taxonomy" id="1076179"/>
    <lineage>
        <taxon>unclassified sequences</taxon>
        <taxon>metagenomes</taxon>
        <taxon>ecological metagenomes</taxon>
    </lineage>
</organism>
<dbReference type="Pfam" id="PF01025">
    <property type="entry name" value="GrpE"/>
    <property type="match status" value="1"/>
</dbReference>
<dbReference type="GO" id="GO:0006457">
    <property type="term" value="P:protein folding"/>
    <property type="evidence" value="ECO:0007669"/>
    <property type="project" value="InterPro"/>
</dbReference>
<comment type="caution">
    <text evidence="4">The sequence shown here is derived from an EMBL/GenBank/DDBJ whole genome shotgun (WGS) entry which is preliminary data.</text>
</comment>
<dbReference type="AlphaFoldDB" id="A0A644UFH9"/>
<dbReference type="GO" id="GO:0051082">
    <property type="term" value="F:unfolded protein binding"/>
    <property type="evidence" value="ECO:0007669"/>
    <property type="project" value="TreeGrafter"/>
</dbReference>
<dbReference type="PRINTS" id="PR00773">
    <property type="entry name" value="GRPEPROTEIN"/>
</dbReference>
<sequence>MNVESQPKCTLTTRATNPEFREKSTVNLALNPDWQTFCSGSIKNNKTGQNLMKIFGNMGKQSKHKPESAETVSEKAPVNAQAETNETDIPAQEDVAKEQPAEALCGELNKKYDELNDKYLRLYSDFDNYRKRVIKEKIELSKTASEEVITGLLPVLDDFERAINAFAGGDEPDPVKEGITLIYNKFRNLLVQKGLAEIAALEQAFDTDYHEAIANIPAPDEAQKNKIIDVTQKGYTLNGKVIRFAKVVVGI</sequence>
<dbReference type="CDD" id="cd00446">
    <property type="entry name" value="GrpE"/>
    <property type="match status" value="1"/>
</dbReference>